<feature type="domain" description="Glycosyltransferase subfamily 4-like N-terminal" evidence="1">
    <location>
        <begin position="13"/>
        <end position="214"/>
    </location>
</feature>
<dbReference type="GO" id="GO:0016757">
    <property type="term" value="F:glycosyltransferase activity"/>
    <property type="evidence" value="ECO:0007669"/>
    <property type="project" value="UniProtKB-ARBA"/>
</dbReference>
<name>A0A1V3NHU9_9GAMM</name>
<evidence type="ECO:0000313" key="3">
    <source>
        <dbReference type="Proteomes" id="UP000189462"/>
    </source>
</evidence>
<keyword evidence="2" id="KW-0808">Transferase</keyword>
<dbReference type="SUPFAM" id="SSF53756">
    <property type="entry name" value="UDP-Glycosyltransferase/glycogen phosphorylase"/>
    <property type="match status" value="1"/>
</dbReference>
<evidence type="ECO:0000259" key="1">
    <source>
        <dbReference type="Pfam" id="PF13439"/>
    </source>
</evidence>
<dbReference type="CDD" id="cd03825">
    <property type="entry name" value="GT4_WcaC-like"/>
    <property type="match status" value="1"/>
</dbReference>
<dbReference type="RefSeq" id="WP_077278783.1">
    <property type="nucleotide sequence ID" value="NZ_MVBK01000047.1"/>
</dbReference>
<evidence type="ECO:0000313" key="2">
    <source>
        <dbReference type="EMBL" id="OOG24422.1"/>
    </source>
</evidence>
<gene>
    <name evidence="2" type="ORF">B1C78_08780</name>
</gene>
<comment type="caution">
    <text evidence="2">The sequence shown here is derived from an EMBL/GenBank/DDBJ whole genome shotgun (WGS) entry which is preliminary data.</text>
</comment>
<dbReference type="Gene3D" id="3.40.50.2000">
    <property type="entry name" value="Glycogen Phosphorylase B"/>
    <property type="match status" value="2"/>
</dbReference>
<dbReference type="InterPro" id="IPR028098">
    <property type="entry name" value="Glyco_trans_4-like_N"/>
</dbReference>
<protein>
    <submittedName>
        <fullName evidence="2">Glycosyl transferase</fullName>
    </submittedName>
</protein>
<dbReference type="STRING" id="108003.B1C78_08780"/>
<dbReference type="OrthoDB" id="9802524at2"/>
<dbReference type="Proteomes" id="UP000189462">
    <property type="component" value="Unassembled WGS sequence"/>
</dbReference>
<dbReference type="Pfam" id="PF13439">
    <property type="entry name" value="Glyco_transf_4"/>
    <property type="match status" value="1"/>
</dbReference>
<dbReference type="AlphaFoldDB" id="A0A1V3NHU9"/>
<sequence length="413" mass="46277">MRTFQLNYSDVSGGAARAAYRIHHALRDAGVDSIMHVDNAVAGDWTVEGPTSARAKARNAVRGRVGSLFRYTLRTGNPIIHSPSVLPSSWPRRLNVSDADVIHMHWVTGEMLSIKDIGRIRKPVVWTLHDMWAFCGAEHYTEDDRWRVGYRRDNRPGHEAGFDLNRWTWRRKRIHWEHPLHMVTPSRWLADCVRQSALMSDWPVSVVHNVIDTAQWQPVEPSVARELLGLPRDVPLLLFGAMGGGCDPRKGFDLLLAALAHLRGEVDGLELVVFGQLPPREPVDLGFPIHYIGHLHDDVSLRLLYSAADLLAIPSRQDNLPNTGVESLACGTPVIAFDTCGLPDIVSHQHNGYLAQAFDPVDFAQGVRWVMKQRATGGLRQAARQCAVERFSPDVVVPQYLDVYRQAMEVQGT</sequence>
<dbReference type="PANTHER" id="PTHR45947:SF13">
    <property type="entry name" value="TRANSFERASE"/>
    <property type="match status" value="1"/>
</dbReference>
<dbReference type="Pfam" id="PF13692">
    <property type="entry name" value="Glyco_trans_1_4"/>
    <property type="match status" value="1"/>
</dbReference>
<reference evidence="2 3" key="1">
    <citation type="submission" date="2017-02" db="EMBL/GenBank/DDBJ databases">
        <title>Genomic diversity within the haloalkaliphilic genus Thioalkalivibrio.</title>
        <authorList>
            <person name="Ahn A.-C."/>
            <person name="Meier-Kolthoff J."/>
            <person name="Overmars L."/>
            <person name="Richter M."/>
            <person name="Woyke T."/>
            <person name="Sorokin D.Y."/>
            <person name="Muyzer G."/>
        </authorList>
    </citation>
    <scope>NUCLEOTIDE SEQUENCE [LARGE SCALE GENOMIC DNA]</scope>
    <source>
        <strain evidence="2 3">ALJD</strain>
    </source>
</reference>
<dbReference type="InterPro" id="IPR050194">
    <property type="entry name" value="Glycosyltransferase_grp1"/>
</dbReference>
<dbReference type="EMBL" id="MVBK01000047">
    <property type="protein sequence ID" value="OOG24422.1"/>
    <property type="molecule type" value="Genomic_DNA"/>
</dbReference>
<accession>A0A1V3NHU9</accession>
<proteinExistence type="predicted"/>
<dbReference type="PANTHER" id="PTHR45947">
    <property type="entry name" value="SULFOQUINOVOSYL TRANSFERASE SQD2"/>
    <property type="match status" value="1"/>
</dbReference>
<organism evidence="2 3">
    <name type="scientific">Thioalkalivibrio denitrificans</name>
    <dbReference type="NCBI Taxonomy" id="108003"/>
    <lineage>
        <taxon>Bacteria</taxon>
        <taxon>Pseudomonadati</taxon>
        <taxon>Pseudomonadota</taxon>
        <taxon>Gammaproteobacteria</taxon>
        <taxon>Chromatiales</taxon>
        <taxon>Ectothiorhodospiraceae</taxon>
        <taxon>Thioalkalivibrio</taxon>
    </lineage>
</organism>
<keyword evidence="3" id="KW-1185">Reference proteome</keyword>